<reference evidence="10 11" key="1">
    <citation type="submission" date="2023-08" db="EMBL/GenBank/DDBJ databases">
        <title>Phytohabitans sansha sp. nov., isolated from marine sediment.</title>
        <authorList>
            <person name="Zhao Y."/>
            <person name="Yi K."/>
        </authorList>
    </citation>
    <scope>NUCLEOTIDE SEQUENCE [LARGE SCALE GENOMIC DNA]</scope>
    <source>
        <strain evidence="10 11">ZYX-F-186</strain>
    </source>
</reference>
<dbReference type="HAMAP" id="MF_01471">
    <property type="entry name" value="Cas2"/>
    <property type="match status" value="1"/>
</dbReference>
<evidence type="ECO:0000313" key="11">
    <source>
        <dbReference type="Proteomes" id="UP001230908"/>
    </source>
</evidence>
<keyword evidence="6 9" id="KW-0378">Hydrolase</keyword>
<dbReference type="PANTHER" id="PTHR34405">
    <property type="entry name" value="CRISPR-ASSOCIATED ENDORIBONUCLEASE CAS2"/>
    <property type="match status" value="1"/>
</dbReference>
<keyword evidence="5 9" id="KW-0255">Endonuclease</keyword>
<dbReference type="Gene3D" id="3.30.70.240">
    <property type="match status" value="1"/>
</dbReference>
<evidence type="ECO:0000256" key="3">
    <source>
        <dbReference type="ARBA" id="ARBA00022722"/>
    </source>
</evidence>
<comment type="cofactor">
    <cofactor evidence="1 9">
        <name>Mg(2+)</name>
        <dbReference type="ChEBI" id="CHEBI:18420"/>
    </cofactor>
</comment>
<evidence type="ECO:0000313" key="10">
    <source>
        <dbReference type="EMBL" id="MDQ7911191.1"/>
    </source>
</evidence>
<evidence type="ECO:0000256" key="4">
    <source>
        <dbReference type="ARBA" id="ARBA00022723"/>
    </source>
</evidence>
<dbReference type="RefSeq" id="WP_308718414.1">
    <property type="nucleotide sequence ID" value="NZ_JAVHUY010000073.1"/>
</dbReference>
<keyword evidence="7 9" id="KW-0460">Magnesium</keyword>
<comment type="caution">
    <text evidence="10">The sequence shown here is derived from an EMBL/GenBank/DDBJ whole genome shotgun (WGS) entry which is preliminary data.</text>
</comment>
<dbReference type="CDD" id="cd09725">
    <property type="entry name" value="Cas2_I_II_III"/>
    <property type="match status" value="1"/>
</dbReference>
<comment type="similarity">
    <text evidence="2 9">Belongs to the CRISPR-associated endoribonuclease Cas2 protein family.</text>
</comment>
<keyword evidence="3 9" id="KW-0540">Nuclease</keyword>
<evidence type="ECO:0000256" key="6">
    <source>
        <dbReference type="ARBA" id="ARBA00022801"/>
    </source>
</evidence>
<protein>
    <recommendedName>
        <fullName evidence="9">CRISPR-associated endoribonuclease Cas2</fullName>
        <ecNumber evidence="9">3.1.-.-</ecNumber>
    </recommendedName>
</protein>
<name>A0ABU0ZVX4_9ACTN</name>
<dbReference type="Pfam" id="PF09827">
    <property type="entry name" value="CRISPR_Cas2"/>
    <property type="match status" value="1"/>
</dbReference>
<keyword evidence="8 9" id="KW-0051">Antiviral defense</keyword>
<evidence type="ECO:0000256" key="7">
    <source>
        <dbReference type="ARBA" id="ARBA00022842"/>
    </source>
</evidence>
<dbReference type="GO" id="GO:0004519">
    <property type="term" value="F:endonuclease activity"/>
    <property type="evidence" value="ECO:0007669"/>
    <property type="project" value="UniProtKB-KW"/>
</dbReference>
<dbReference type="PANTHER" id="PTHR34405:SF3">
    <property type="entry name" value="CRISPR-ASSOCIATED ENDORIBONUCLEASE CAS2 3"/>
    <property type="match status" value="1"/>
</dbReference>
<dbReference type="SUPFAM" id="SSF143430">
    <property type="entry name" value="TTP0101/SSO1404-like"/>
    <property type="match status" value="1"/>
</dbReference>
<evidence type="ECO:0000256" key="1">
    <source>
        <dbReference type="ARBA" id="ARBA00001946"/>
    </source>
</evidence>
<sequence>MSRDDVRRYLIAYDISDDVRRTNVAKKLESYGDRVQYSVFIVDTRPAKLLRLRTQLIHLIDQSTDSILFCNLGTLRDNQRQSLDVIGRSRTITDHGPAIL</sequence>
<evidence type="ECO:0000256" key="5">
    <source>
        <dbReference type="ARBA" id="ARBA00022759"/>
    </source>
</evidence>
<accession>A0ABU0ZVX4</accession>
<proteinExistence type="inferred from homology"/>
<dbReference type="InterPro" id="IPR021127">
    <property type="entry name" value="CRISPR_associated_Cas2"/>
</dbReference>
<evidence type="ECO:0000256" key="2">
    <source>
        <dbReference type="ARBA" id="ARBA00009959"/>
    </source>
</evidence>
<dbReference type="EMBL" id="JAVHUY010000073">
    <property type="protein sequence ID" value="MDQ7911191.1"/>
    <property type="molecule type" value="Genomic_DNA"/>
</dbReference>
<organism evidence="10 11">
    <name type="scientific">Phytohabitans maris</name>
    <dbReference type="NCBI Taxonomy" id="3071409"/>
    <lineage>
        <taxon>Bacteria</taxon>
        <taxon>Bacillati</taxon>
        <taxon>Actinomycetota</taxon>
        <taxon>Actinomycetes</taxon>
        <taxon>Micromonosporales</taxon>
        <taxon>Micromonosporaceae</taxon>
    </lineage>
</organism>
<dbReference type="EC" id="3.1.-.-" evidence="9"/>
<keyword evidence="4 9" id="KW-0479">Metal-binding</keyword>
<evidence type="ECO:0000256" key="9">
    <source>
        <dbReference type="HAMAP-Rule" id="MF_01471"/>
    </source>
</evidence>
<dbReference type="Proteomes" id="UP001230908">
    <property type="component" value="Unassembled WGS sequence"/>
</dbReference>
<dbReference type="NCBIfam" id="TIGR01573">
    <property type="entry name" value="cas2"/>
    <property type="match status" value="1"/>
</dbReference>
<comment type="function">
    <text evidence="9">CRISPR (clustered regularly interspaced short palindromic repeat), is an adaptive immune system that provides protection against mobile genetic elements (viruses, transposable elements and conjugative plasmids). CRISPR clusters contain sequences complementary to antecedent mobile elements and target invading nucleic acids. CRISPR clusters are transcribed and processed into CRISPR RNA (crRNA). Functions as a ssRNA-specific endoribonuclease. Involved in the integration of spacer DNA into the CRISPR cassette.</text>
</comment>
<comment type="subunit">
    <text evidence="9">Homodimer, forms a heterotetramer with a Cas1 homodimer.</text>
</comment>
<feature type="binding site" evidence="9">
    <location>
        <position position="14"/>
    </location>
    <ligand>
        <name>Mg(2+)</name>
        <dbReference type="ChEBI" id="CHEBI:18420"/>
        <note>catalytic</note>
    </ligand>
</feature>
<dbReference type="InterPro" id="IPR019199">
    <property type="entry name" value="Virulence_VapD/CRISPR_Cas2"/>
</dbReference>
<keyword evidence="11" id="KW-1185">Reference proteome</keyword>
<gene>
    <name evidence="9 10" type="primary">cas2</name>
    <name evidence="10" type="ORF">RB614_42555</name>
</gene>
<evidence type="ECO:0000256" key="8">
    <source>
        <dbReference type="ARBA" id="ARBA00023118"/>
    </source>
</evidence>